<evidence type="ECO:0008006" key="4">
    <source>
        <dbReference type="Google" id="ProtNLM"/>
    </source>
</evidence>
<keyword evidence="3" id="KW-1185">Reference proteome</keyword>
<sequence>MRTALHNILLLLIVLTTLACNDDKSNIVVTGQVIDEITGKPIPNAEVLVRCWYHHNIDDNSFNEETLTTDNYGWYETRFSKGHKVDVASVADDYQPSRSHNELKDNVVEVNLKLKKGKENPTLITSTVLYKDPPYLKVRIPADKNGEEMDFENAKSFGFDFKSLKTNSDTTQTDFWYRIENKEGLPSTIVTSNKGGLIPIFDDEIKSSLVYEKTTAPIKGYVTTYKLTGKEEGFFIRCRDGKTYGKMIFGEAEVDVSTPDGLGSFYKEFGKNIICLYQPNGTTDLSYPQTDIDLKDFL</sequence>
<dbReference type="SUPFAM" id="SSF49464">
    <property type="entry name" value="Carboxypeptidase regulatory domain-like"/>
    <property type="match status" value="1"/>
</dbReference>
<evidence type="ECO:0000313" key="3">
    <source>
        <dbReference type="Proteomes" id="UP001176891"/>
    </source>
</evidence>
<gene>
    <name evidence="2" type="ORF">Q4Q39_01865</name>
</gene>
<proteinExistence type="predicted"/>
<feature type="chain" id="PRO_5046784183" description="Carboxypeptidase regulatory-like domain-containing protein" evidence="1">
    <location>
        <begin position="20"/>
        <end position="298"/>
    </location>
</feature>
<feature type="signal peptide" evidence="1">
    <location>
        <begin position="1"/>
        <end position="19"/>
    </location>
</feature>
<dbReference type="EMBL" id="JAUOEM010000001">
    <property type="protein sequence ID" value="MDO5986138.1"/>
    <property type="molecule type" value="Genomic_DNA"/>
</dbReference>
<protein>
    <recommendedName>
        <fullName evidence="4">Carboxypeptidase regulatory-like domain-containing protein</fullName>
    </recommendedName>
</protein>
<comment type="caution">
    <text evidence="2">The sequence shown here is derived from an EMBL/GenBank/DDBJ whole genome shotgun (WGS) entry which is preliminary data.</text>
</comment>
<name>A0ABT8WXD8_9FLAO</name>
<dbReference type="PROSITE" id="PS51257">
    <property type="entry name" value="PROKAR_LIPOPROTEIN"/>
    <property type="match status" value="1"/>
</dbReference>
<dbReference type="RefSeq" id="WP_303280658.1">
    <property type="nucleotide sequence ID" value="NZ_BAABCZ010000016.1"/>
</dbReference>
<dbReference type="InterPro" id="IPR008969">
    <property type="entry name" value="CarboxyPept-like_regulatory"/>
</dbReference>
<organism evidence="2 3">
    <name type="scientific">Flavivirga amylovorans</name>
    <dbReference type="NCBI Taxonomy" id="870486"/>
    <lineage>
        <taxon>Bacteria</taxon>
        <taxon>Pseudomonadati</taxon>
        <taxon>Bacteroidota</taxon>
        <taxon>Flavobacteriia</taxon>
        <taxon>Flavobacteriales</taxon>
        <taxon>Flavobacteriaceae</taxon>
        <taxon>Flavivirga</taxon>
    </lineage>
</organism>
<accession>A0ABT8WXD8</accession>
<evidence type="ECO:0000256" key="1">
    <source>
        <dbReference type="SAM" id="SignalP"/>
    </source>
</evidence>
<reference evidence="2" key="1">
    <citation type="submission" date="2023-07" db="EMBL/GenBank/DDBJ databases">
        <title>Two novel species in the genus Flavivirga.</title>
        <authorList>
            <person name="Kwon K."/>
        </authorList>
    </citation>
    <scope>NUCLEOTIDE SEQUENCE</scope>
    <source>
        <strain evidence="2">KACC 14157</strain>
    </source>
</reference>
<dbReference type="Gene3D" id="2.60.40.1120">
    <property type="entry name" value="Carboxypeptidase-like, regulatory domain"/>
    <property type="match status" value="1"/>
</dbReference>
<keyword evidence="1" id="KW-0732">Signal</keyword>
<evidence type="ECO:0000313" key="2">
    <source>
        <dbReference type="EMBL" id="MDO5986138.1"/>
    </source>
</evidence>
<dbReference type="Proteomes" id="UP001176891">
    <property type="component" value="Unassembled WGS sequence"/>
</dbReference>